<evidence type="ECO:0000256" key="1">
    <source>
        <dbReference type="SAM" id="MobiDB-lite"/>
    </source>
</evidence>
<evidence type="ECO:0000313" key="3">
    <source>
        <dbReference type="Proteomes" id="UP000193978"/>
    </source>
</evidence>
<keyword evidence="3" id="KW-1185">Reference proteome</keyword>
<dbReference type="Proteomes" id="UP000193978">
    <property type="component" value="Chromosome"/>
</dbReference>
<name>A0A1W6MWV8_9HYPH</name>
<accession>A0A1W6MWV8</accession>
<dbReference type="KEGG" id="mbry:B1812_14005"/>
<organism evidence="2 3">
    <name type="scientific">Methylocystis bryophila</name>
    <dbReference type="NCBI Taxonomy" id="655015"/>
    <lineage>
        <taxon>Bacteria</taxon>
        <taxon>Pseudomonadati</taxon>
        <taxon>Pseudomonadota</taxon>
        <taxon>Alphaproteobacteria</taxon>
        <taxon>Hyphomicrobiales</taxon>
        <taxon>Methylocystaceae</taxon>
        <taxon>Methylocystis</taxon>
    </lineage>
</organism>
<dbReference type="EMBL" id="CP019948">
    <property type="protein sequence ID" value="ARN82009.1"/>
    <property type="molecule type" value="Genomic_DNA"/>
</dbReference>
<dbReference type="STRING" id="655015.B1812_14005"/>
<dbReference type="RefSeq" id="WP_085772132.1">
    <property type="nucleotide sequence ID" value="NZ_AP027149.1"/>
</dbReference>
<sequence>MSKLLVSEFGESPLPNPQHDLLARLYREIGVSAVAAALEVTNAPPAASMRSYAKTKSEPQMPAFLRDEKSTRAA</sequence>
<protein>
    <submittedName>
        <fullName evidence="2">Uncharacterized protein</fullName>
    </submittedName>
</protein>
<reference evidence="2 3" key="1">
    <citation type="submission" date="2017-02" db="EMBL/GenBank/DDBJ databases">
        <authorList>
            <person name="Peterson S.W."/>
        </authorList>
    </citation>
    <scope>NUCLEOTIDE SEQUENCE [LARGE SCALE GENOMIC DNA]</scope>
    <source>
        <strain evidence="2 3">S285</strain>
    </source>
</reference>
<dbReference type="AlphaFoldDB" id="A0A1W6MWV8"/>
<gene>
    <name evidence="2" type="ORF">B1812_14005</name>
</gene>
<feature type="compositionally biased region" description="Basic and acidic residues" evidence="1">
    <location>
        <begin position="65"/>
        <end position="74"/>
    </location>
</feature>
<feature type="region of interest" description="Disordered" evidence="1">
    <location>
        <begin position="46"/>
        <end position="74"/>
    </location>
</feature>
<dbReference type="OrthoDB" id="8454372at2"/>
<evidence type="ECO:0000313" key="2">
    <source>
        <dbReference type="EMBL" id="ARN82009.1"/>
    </source>
</evidence>
<proteinExistence type="predicted"/>